<sequence length="78" mass="8678">MKYLRFIFFSFVVLILAVTAGSSHKVANTLSIKNKTAPAVEVKDEAVYQNKNLPLHGDVWFAFAAIGAISTYLAFKRK</sequence>
<name>A0A923DXA3_9SPHI</name>
<comment type="caution">
    <text evidence="3">The sequence shown here is derived from an EMBL/GenBank/DDBJ whole genome shotgun (WGS) entry which is preliminary data.</text>
</comment>
<feature type="signal peptide" evidence="2">
    <location>
        <begin position="1"/>
        <end position="25"/>
    </location>
</feature>
<evidence type="ECO:0000256" key="2">
    <source>
        <dbReference type="SAM" id="SignalP"/>
    </source>
</evidence>
<feature type="transmembrane region" description="Helical" evidence="1">
    <location>
        <begin position="59"/>
        <end position="75"/>
    </location>
</feature>
<reference evidence="3" key="1">
    <citation type="submission" date="2019-11" db="EMBL/GenBank/DDBJ databases">
        <title>Description of Pedobacter sp. LMG 31464T.</title>
        <authorList>
            <person name="Carlier A."/>
            <person name="Qi S."/>
            <person name="Vandamme P."/>
        </authorList>
    </citation>
    <scope>NUCLEOTIDE SEQUENCE</scope>
    <source>
        <strain evidence="3">LMG 31464</strain>
    </source>
</reference>
<evidence type="ECO:0000313" key="4">
    <source>
        <dbReference type="Proteomes" id="UP000601055"/>
    </source>
</evidence>
<protein>
    <submittedName>
        <fullName evidence="3">Uncharacterized protein</fullName>
    </submittedName>
</protein>
<gene>
    <name evidence="3" type="ORF">GM921_03330</name>
</gene>
<evidence type="ECO:0000313" key="3">
    <source>
        <dbReference type="EMBL" id="MBB2144503.1"/>
    </source>
</evidence>
<organism evidence="3 4">
    <name type="scientific">Pedobacter planticolens</name>
    <dbReference type="NCBI Taxonomy" id="2679964"/>
    <lineage>
        <taxon>Bacteria</taxon>
        <taxon>Pseudomonadati</taxon>
        <taxon>Bacteroidota</taxon>
        <taxon>Sphingobacteriia</taxon>
        <taxon>Sphingobacteriales</taxon>
        <taxon>Sphingobacteriaceae</taxon>
        <taxon>Pedobacter</taxon>
    </lineage>
</organism>
<feature type="chain" id="PRO_5038117537" evidence="2">
    <location>
        <begin position="26"/>
        <end position="78"/>
    </location>
</feature>
<keyword evidence="1" id="KW-1133">Transmembrane helix</keyword>
<dbReference type="EMBL" id="WNXD01000001">
    <property type="protein sequence ID" value="MBB2144503.1"/>
    <property type="molecule type" value="Genomic_DNA"/>
</dbReference>
<dbReference type="AlphaFoldDB" id="A0A923DXA3"/>
<keyword evidence="1" id="KW-0812">Transmembrane</keyword>
<keyword evidence="1" id="KW-0472">Membrane</keyword>
<keyword evidence="2" id="KW-0732">Signal</keyword>
<proteinExistence type="predicted"/>
<dbReference type="RefSeq" id="WP_182921194.1">
    <property type="nucleotide sequence ID" value="NZ_WNXD01000001.1"/>
</dbReference>
<dbReference type="Proteomes" id="UP000601055">
    <property type="component" value="Unassembled WGS sequence"/>
</dbReference>
<accession>A0A923DXA3</accession>
<keyword evidence="4" id="KW-1185">Reference proteome</keyword>
<evidence type="ECO:0000256" key="1">
    <source>
        <dbReference type="SAM" id="Phobius"/>
    </source>
</evidence>